<dbReference type="PROSITE" id="PS51257">
    <property type="entry name" value="PROKAR_LIPOPROTEIN"/>
    <property type="match status" value="1"/>
</dbReference>
<dbReference type="EMBL" id="CP012333">
    <property type="protein sequence ID" value="AKU96209.1"/>
    <property type="molecule type" value="Genomic_DNA"/>
</dbReference>
<keyword evidence="2" id="KW-1185">Reference proteome</keyword>
<accession>A0A0K1PSX5</accession>
<organism evidence="1 2">
    <name type="scientific">Labilithrix luteola</name>
    <dbReference type="NCBI Taxonomy" id="1391654"/>
    <lineage>
        <taxon>Bacteria</taxon>
        <taxon>Pseudomonadati</taxon>
        <taxon>Myxococcota</taxon>
        <taxon>Polyangia</taxon>
        <taxon>Polyangiales</taxon>
        <taxon>Labilitrichaceae</taxon>
        <taxon>Labilithrix</taxon>
    </lineage>
</organism>
<sequence length="460" mass="49098">MALRITPHRVRSSAFTAALALGAWISGCGGPQLARDGTFTFQQKGAHGAAVLTANGVEYHDNTEVPVPVVHRTADEPWRAPMGFILPKDGRFTKTSSPTVLSTQGLSIVLRPSDTRVPAWGGEVLVRVDVIAPAAEGTARWGENVAIVIDGEAEDIPELADTALAQLAGRDRVTILDARGARVVVPSMPASHRSMAIAALRNHLHADARGSRDFRATLALAKTAIASNEVTQRVLVLSDKALAKVDVESVAELASRGIQTGAVLGGPLDDNTPDRMAEVREAVPQAGMTTFRDVRLMFEGTPAPSHVLEASGGESRWKLDAGELVLGNVRAGESRTEVLRVTVPAWVPGEKFHFTVTATADDLAWGGPREFRAEVPCVYDDDIERIAKSRHGDVIAYASAMATLRRLDQAFVGGDVSRAGGLRKLAEMHAQSMKLLARDTKDFAIQEQADLLVAILGATK</sequence>
<evidence type="ECO:0000313" key="2">
    <source>
        <dbReference type="Proteomes" id="UP000064967"/>
    </source>
</evidence>
<gene>
    <name evidence="1" type="ORF">AKJ09_02873</name>
</gene>
<evidence type="ECO:0000313" key="1">
    <source>
        <dbReference type="EMBL" id="AKU96209.1"/>
    </source>
</evidence>
<reference evidence="1 2" key="1">
    <citation type="submission" date="2015-08" db="EMBL/GenBank/DDBJ databases">
        <authorList>
            <person name="Babu N.S."/>
            <person name="Beckwith C.J."/>
            <person name="Beseler K.G."/>
            <person name="Brison A."/>
            <person name="Carone J.V."/>
            <person name="Caskin T.P."/>
            <person name="Diamond M."/>
            <person name="Durham M.E."/>
            <person name="Foxe J.M."/>
            <person name="Go M."/>
            <person name="Henderson B.A."/>
            <person name="Jones I.B."/>
            <person name="McGettigan J.A."/>
            <person name="Micheletti S.J."/>
            <person name="Nasrallah M.E."/>
            <person name="Ortiz D."/>
            <person name="Piller C.R."/>
            <person name="Privatt S.R."/>
            <person name="Schneider S.L."/>
            <person name="Sharp S."/>
            <person name="Smith T.C."/>
            <person name="Stanton J.D."/>
            <person name="Ullery H.E."/>
            <person name="Wilson R.J."/>
            <person name="Serrano M.G."/>
            <person name="Buck G."/>
            <person name="Lee V."/>
            <person name="Wang Y."/>
            <person name="Carvalho R."/>
            <person name="Voegtly L."/>
            <person name="Shi R."/>
            <person name="Duckworth R."/>
            <person name="Johnson A."/>
            <person name="Loviza R."/>
            <person name="Walstead R."/>
            <person name="Shah Z."/>
            <person name="Kiflezghi M."/>
            <person name="Wade K."/>
            <person name="Ball S.L."/>
            <person name="Bradley K.W."/>
            <person name="Asai D.J."/>
            <person name="Bowman C.A."/>
            <person name="Russell D.A."/>
            <person name="Pope W.H."/>
            <person name="Jacobs-Sera D."/>
            <person name="Hendrix R.W."/>
            <person name="Hatfull G.F."/>
        </authorList>
    </citation>
    <scope>NUCLEOTIDE SEQUENCE [LARGE SCALE GENOMIC DNA]</scope>
    <source>
        <strain evidence="1 2">DSM 27648</strain>
    </source>
</reference>
<dbReference type="Proteomes" id="UP000064967">
    <property type="component" value="Chromosome"/>
</dbReference>
<dbReference type="RefSeq" id="WP_146647529.1">
    <property type="nucleotide sequence ID" value="NZ_CP012333.1"/>
</dbReference>
<dbReference type="KEGG" id="llu:AKJ09_02873"/>
<dbReference type="OrthoDB" id="5485956at2"/>
<name>A0A0K1PSX5_9BACT</name>
<protein>
    <submittedName>
        <fullName evidence="1">Uncharacterized protein</fullName>
    </submittedName>
</protein>
<proteinExistence type="predicted"/>
<dbReference type="AlphaFoldDB" id="A0A0K1PSX5"/>